<keyword evidence="3" id="KW-0285">Flavoprotein</keyword>
<evidence type="ECO:0000256" key="3">
    <source>
        <dbReference type="ARBA" id="ARBA00022630"/>
    </source>
</evidence>
<dbReference type="PANTHER" id="PTHR21197:SF0">
    <property type="entry name" value="UDP-GALACTOPYRANOSE MUTASE"/>
    <property type="match status" value="1"/>
</dbReference>
<dbReference type="InterPro" id="IPR004379">
    <property type="entry name" value="UDP-GALP_mutase"/>
</dbReference>
<keyword evidence="5 7" id="KW-0413">Isomerase</keyword>
<gene>
    <name evidence="7" type="primary">glf</name>
    <name evidence="7" type="ORF">EFY79_04175</name>
</gene>
<dbReference type="PANTHER" id="PTHR21197">
    <property type="entry name" value="UDP-GALACTOPYRANOSE MUTASE"/>
    <property type="match status" value="1"/>
</dbReference>
<comment type="similarity">
    <text evidence="2">Belongs to the UDP-galactopyranose/dTDP-fucopyranose mutase family.</text>
</comment>
<dbReference type="Proteomes" id="UP000267223">
    <property type="component" value="Unassembled WGS sequence"/>
</dbReference>
<evidence type="ECO:0000256" key="2">
    <source>
        <dbReference type="ARBA" id="ARBA00009321"/>
    </source>
</evidence>
<dbReference type="EC" id="5.4.99.9" evidence="7"/>
<dbReference type="Pfam" id="PF03275">
    <property type="entry name" value="GLF"/>
    <property type="match status" value="1"/>
</dbReference>
<dbReference type="RefSeq" id="WP_123119429.1">
    <property type="nucleotide sequence ID" value="NZ_RJJR01000002.1"/>
</dbReference>
<proteinExistence type="inferred from homology"/>
<comment type="cofactor">
    <cofactor evidence="1">
        <name>FAD</name>
        <dbReference type="ChEBI" id="CHEBI:57692"/>
    </cofactor>
</comment>
<dbReference type="Gene3D" id="3.40.50.720">
    <property type="entry name" value="NAD(P)-binding Rossmann-like Domain"/>
    <property type="match status" value="3"/>
</dbReference>
<comment type="caution">
    <text evidence="7">The sequence shown here is derived from an EMBL/GenBank/DDBJ whole genome shotgun (WGS) entry which is preliminary data.</text>
</comment>
<name>A0A3M9NM49_9BACT</name>
<evidence type="ECO:0000256" key="1">
    <source>
        <dbReference type="ARBA" id="ARBA00001974"/>
    </source>
</evidence>
<dbReference type="SUPFAM" id="SSF54373">
    <property type="entry name" value="FAD-linked reductases, C-terminal domain"/>
    <property type="match status" value="1"/>
</dbReference>
<dbReference type="GO" id="GO:0050660">
    <property type="term" value="F:flavin adenine dinucleotide binding"/>
    <property type="evidence" value="ECO:0007669"/>
    <property type="project" value="TreeGrafter"/>
</dbReference>
<feature type="domain" description="UDP-galactopyranose mutase C-terminal" evidence="6">
    <location>
        <begin position="150"/>
        <end position="350"/>
    </location>
</feature>
<evidence type="ECO:0000256" key="5">
    <source>
        <dbReference type="ARBA" id="ARBA00023235"/>
    </source>
</evidence>
<dbReference type="Pfam" id="PF13450">
    <property type="entry name" value="NAD_binding_8"/>
    <property type="match status" value="1"/>
</dbReference>
<evidence type="ECO:0000259" key="6">
    <source>
        <dbReference type="Pfam" id="PF03275"/>
    </source>
</evidence>
<dbReference type="GO" id="GO:0005829">
    <property type="term" value="C:cytosol"/>
    <property type="evidence" value="ECO:0007669"/>
    <property type="project" value="TreeGrafter"/>
</dbReference>
<dbReference type="InterPro" id="IPR015899">
    <property type="entry name" value="UDP-GalPyranose_mutase_C"/>
</dbReference>
<dbReference type="NCBIfam" id="TIGR00031">
    <property type="entry name" value="UDP-GALP_mutase"/>
    <property type="match status" value="1"/>
</dbReference>
<protein>
    <submittedName>
        <fullName evidence="7">UDP-galactopyranose mutase</fullName>
        <ecNumber evidence="7">5.4.99.9</ecNumber>
    </submittedName>
</protein>
<accession>A0A3M9NM49</accession>
<dbReference type="OrthoDB" id="9769600at2"/>
<evidence type="ECO:0000256" key="4">
    <source>
        <dbReference type="ARBA" id="ARBA00022827"/>
    </source>
</evidence>
<keyword evidence="4" id="KW-0274">FAD</keyword>
<keyword evidence="8" id="KW-1185">Reference proteome</keyword>
<sequence>MPSKFLIVGSGFSGAVLAHELAKKLDCQIDIWEERNHIAGNCHTSRDEETGIMVHRYGPHIFNTDNKKIWDYVNTFCEFRPYVHRVKGVYNGNVYSLPVNLFTLIQFYKTTLTPHSAKEFLNRIADKTITEPANFEEQALAFIGEKLYTAFFKGYTKKQWGCDPKDLPATILKRIPVRFNYDDNYHTNLYTGIPVEGYSCLIGKMLEHPNIHIHLSQKLLAGADVTGYNHIFYTGPIDGFFNYEMGRLGYRTVTFESSVHDGDYQGTAQMNFCDEEIPYTRITEHKFFTPWETFDKTIIFKEYSKETTADDIPYYPKRLKEDKFLLKKYRHKAESLSHVSFLGRLATYRYMDMHEVIREAIEFSDAFITAYHTGSTLPIFPNVEY</sequence>
<dbReference type="GO" id="GO:0008767">
    <property type="term" value="F:UDP-galactopyranose mutase activity"/>
    <property type="evidence" value="ECO:0007669"/>
    <property type="project" value="UniProtKB-EC"/>
</dbReference>
<dbReference type="EMBL" id="RJJR01000002">
    <property type="protein sequence ID" value="RNI38866.1"/>
    <property type="molecule type" value="Genomic_DNA"/>
</dbReference>
<dbReference type="SUPFAM" id="SSF51971">
    <property type="entry name" value="Nucleotide-binding domain"/>
    <property type="match status" value="1"/>
</dbReference>
<dbReference type="AlphaFoldDB" id="A0A3M9NM49"/>
<reference evidence="7 8" key="1">
    <citation type="submission" date="2018-11" db="EMBL/GenBank/DDBJ databases">
        <title>Draft genome sequence of Ferruginibacter sp. BO-59.</title>
        <authorList>
            <person name="Im W.T."/>
        </authorList>
    </citation>
    <scope>NUCLEOTIDE SEQUENCE [LARGE SCALE GENOMIC DNA]</scope>
    <source>
        <strain evidence="7 8">BO-59</strain>
    </source>
</reference>
<evidence type="ECO:0000313" key="7">
    <source>
        <dbReference type="EMBL" id="RNI38866.1"/>
    </source>
</evidence>
<organism evidence="7 8">
    <name type="scientific">Hanamia caeni</name>
    <dbReference type="NCBI Taxonomy" id="2294116"/>
    <lineage>
        <taxon>Bacteria</taxon>
        <taxon>Pseudomonadati</taxon>
        <taxon>Bacteroidota</taxon>
        <taxon>Chitinophagia</taxon>
        <taxon>Chitinophagales</taxon>
        <taxon>Chitinophagaceae</taxon>
        <taxon>Hanamia</taxon>
    </lineage>
</organism>
<evidence type="ECO:0000313" key="8">
    <source>
        <dbReference type="Proteomes" id="UP000267223"/>
    </source>
</evidence>